<proteinExistence type="predicted"/>
<sequence>MDTAIGMDFLATAYENYLVEKPVELTGMDIADRAGLLQALPNNLTNLSEVRSCATISFCPILWGERIVGQTRIATAAVIDGVSICVGKFEFVTKLTALFRLK</sequence>
<accession>A0A060UV68</accession>
<dbReference type="RefSeq" id="WP_035193241.1">
    <property type="nucleotide sequence ID" value="NZ_CCCS020000035.1"/>
</dbReference>
<evidence type="ECO:0000313" key="3">
    <source>
        <dbReference type="Proteomes" id="UP000193925"/>
    </source>
</evidence>
<name>A0A060UV68_9PROT</name>
<dbReference type="AlphaFoldDB" id="A0A060UV68"/>
<reference evidence="1" key="1">
    <citation type="submission" date="2014-03" db="EMBL/GenBank/DDBJ databases">
        <authorList>
            <person name="Genoscope - CEA"/>
        </authorList>
    </citation>
    <scope>NUCLEOTIDE SEQUENCE [LARGE SCALE GENOMIC DNA]</scope>
    <source>
        <strain evidence="1">CF27</strain>
    </source>
</reference>
<dbReference type="EMBL" id="LT841305">
    <property type="protein sequence ID" value="SMH64704.1"/>
    <property type="molecule type" value="Genomic_DNA"/>
</dbReference>
<evidence type="ECO:0000313" key="1">
    <source>
        <dbReference type="EMBL" id="CDQ10678.1"/>
    </source>
</evidence>
<keyword evidence="3" id="KW-1185">Reference proteome</keyword>
<evidence type="ECO:0000313" key="2">
    <source>
        <dbReference type="EMBL" id="SMH64704.1"/>
    </source>
</evidence>
<dbReference type="Proteomes" id="UP000193925">
    <property type="component" value="Chromosome AFERRI"/>
</dbReference>
<dbReference type="EMBL" id="CCCS020000035">
    <property type="protein sequence ID" value="CDQ10678.1"/>
    <property type="molecule type" value="Genomic_DNA"/>
</dbReference>
<reference evidence="2 3" key="3">
    <citation type="submission" date="2017-03" db="EMBL/GenBank/DDBJ databases">
        <authorList>
            <person name="Regsiter A."/>
            <person name="William W."/>
        </authorList>
    </citation>
    <scope>NUCLEOTIDE SEQUENCE [LARGE SCALE GENOMIC DNA]</scope>
    <source>
        <strain evidence="2">PRJEB5721</strain>
    </source>
</reference>
<reference evidence="1" key="2">
    <citation type="submission" date="2014-07" db="EMBL/GenBank/DDBJ databases">
        <title>Initial genome analysis of the psychrotolerant acidophile Acidithiobacillus ferrivorans CF27: insights into iron and sulfur oxidation pathways and into biofilm formation.</title>
        <authorList>
            <person name="Talla E."/>
            <person name="Hedrich S."/>
            <person name="Mangenot S."/>
            <person name="Ji B."/>
            <person name="Johnson D.B."/>
            <person name="Barbe V."/>
            <person name="Bonnefoy V."/>
        </authorList>
    </citation>
    <scope>NUCLEOTIDE SEQUENCE [LARGE SCALE GENOMIC DNA]</scope>
    <source>
        <strain evidence="1">CF27</strain>
    </source>
</reference>
<organism evidence="1">
    <name type="scientific">Acidithiobacillus ferrivorans</name>
    <dbReference type="NCBI Taxonomy" id="160808"/>
    <lineage>
        <taxon>Bacteria</taxon>
        <taxon>Pseudomonadati</taxon>
        <taxon>Pseudomonadota</taxon>
        <taxon>Acidithiobacillia</taxon>
        <taxon>Acidithiobacillales</taxon>
        <taxon>Acidithiobacillaceae</taxon>
        <taxon>Acidithiobacillus</taxon>
    </lineage>
</organism>
<protein>
    <submittedName>
        <fullName evidence="1">Uncharacterized protein</fullName>
    </submittedName>
</protein>
<gene>
    <name evidence="2" type="ORF">AFERRI_10738</name>
    <name evidence="1" type="ORF">AFERRI_400459</name>
</gene>